<gene>
    <name evidence="2" type="ORF">COCVIDRAFT_18858</name>
</gene>
<feature type="compositionally biased region" description="Polar residues" evidence="1">
    <location>
        <begin position="258"/>
        <end position="269"/>
    </location>
</feature>
<feature type="compositionally biased region" description="Low complexity" evidence="1">
    <location>
        <begin position="270"/>
        <end position="280"/>
    </location>
</feature>
<dbReference type="RefSeq" id="XP_014553219.1">
    <property type="nucleotide sequence ID" value="XM_014697733.1"/>
</dbReference>
<dbReference type="AlphaFoldDB" id="W7E065"/>
<dbReference type="HOGENOM" id="CLU_773821_0_0_1"/>
<protein>
    <recommendedName>
        <fullName evidence="4">C2H2-type domain-containing protein</fullName>
    </recommendedName>
</protein>
<feature type="compositionally biased region" description="Polar residues" evidence="1">
    <location>
        <begin position="139"/>
        <end position="161"/>
    </location>
</feature>
<evidence type="ECO:0008006" key="4">
    <source>
        <dbReference type="Google" id="ProtNLM"/>
    </source>
</evidence>
<feature type="region of interest" description="Disordered" evidence="1">
    <location>
        <begin position="139"/>
        <end position="172"/>
    </location>
</feature>
<proteinExistence type="predicted"/>
<accession>W7E065</accession>
<name>W7E065_BIPV3</name>
<dbReference type="GeneID" id="26252252"/>
<evidence type="ECO:0000313" key="2">
    <source>
        <dbReference type="EMBL" id="EUN23673.1"/>
    </source>
</evidence>
<dbReference type="Proteomes" id="UP000054337">
    <property type="component" value="Unassembled WGS sequence"/>
</dbReference>
<feature type="region of interest" description="Disordered" evidence="1">
    <location>
        <begin position="258"/>
        <end position="295"/>
    </location>
</feature>
<dbReference type="EMBL" id="KI968782">
    <property type="protein sequence ID" value="EUN23673.1"/>
    <property type="molecule type" value="Genomic_DNA"/>
</dbReference>
<evidence type="ECO:0000256" key="1">
    <source>
        <dbReference type="SAM" id="MobiDB-lite"/>
    </source>
</evidence>
<reference evidence="2 3" key="1">
    <citation type="journal article" date="2013" name="PLoS Genet.">
        <title>Comparative genome structure, secondary metabolite, and effector coding capacity across Cochliobolus pathogens.</title>
        <authorList>
            <person name="Condon B.J."/>
            <person name="Leng Y."/>
            <person name="Wu D."/>
            <person name="Bushley K.E."/>
            <person name="Ohm R.A."/>
            <person name="Otillar R."/>
            <person name="Martin J."/>
            <person name="Schackwitz W."/>
            <person name="Grimwood J."/>
            <person name="MohdZainudin N."/>
            <person name="Xue C."/>
            <person name="Wang R."/>
            <person name="Manning V.A."/>
            <person name="Dhillon B."/>
            <person name="Tu Z.J."/>
            <person name="Steffenson B.J."/>
            <person name="Salamov A."/>
            <person name="Sun H."/>
            <person name="Lowry S."/>
            <person name="LaButti K."/>
            <person name="Han J."/>
            <person name="Copeland A."/>
            <person name="Lindquist E."/>
            <person name="Barry K."/>
            <person name="Schmutz J."/>
            <person name="Baker S.E."/>
            <person name="Ciuffetti L.M."/>
            <person name="Grigoriev I.V."/>
            <person name="Zhong S."/>
            <person name="Turgeon B.G."/>
        </authorList>
    </citation>
    <scope>NUCLEOTIDE SEQUENCE [LARGE SCALE GENOMIC DNA]</scope>
    <source>
        <strain evidence="2 3">FI3</strain>
    </source>
</reference>
<sequence>MASPPTRPTSFKVTSLMLQAARDLVFICGLQPNGLEPAQLDLIFLDDHKSKNFFFSYYALRRQLGPVNFWALIAELNDERTGMSYLSSYYSITTNHSPGNKRAQLALSAAGSPPAVPHASAYPSDHTADRRILQTHGDTITTPNSDYLDQASPNRKLSQSVVPGRQRSRSTLGKRIQCGKPFSYEASWKKHWAEFHEEHFKLDTPDGKKEYGCVHGCLRSFERSALMMHLWEEHAKELDAGILSSNMVGRFETANSHQISSNTNTFPGASSQPPSSFQSSYGNQSQPGPHYVKCDTSNDDSNVKCDSHLNVLRKEILLDNNNSHGYLHNTSLVQATPLHEASNGTTQAWSGATPAPPGFNANYGTNINLSEGSYTDYNNVPEFGMDGSTFGAVHAHAEWNIGPNP</sequence>
<evidence type="ECO:0000313" key="3">
    <source>
        <dbReference type="Proteomes" id="UP000054337"/>
    </source>
</evidence>
<organism evidence="2 3">
    <name type="scientific">Bipolaris victoriae (strain FI3)</name>
    <name type="common">Victoria blight of oats agent</name>
    <name type="synonym">Cochliobolus victoriae</name>
    <dbReference type="NCBI Taxonomy" id="930091"/>
    <lineage>
        <taxon>Eukaryota</taxon>
        <taxon>Fungi</taxon>
        <taxon>Dikarya</taxon>
        <taxon>Ascomycota</taxon>
        <taxon>Pezizomycotina</taxon>
        <taxon>Dothideomycetes</taxon>
        <taxon>Pleosporomycetidae</taxon>
        <taxon>Pleosporales</taxon>
        <taxon>Pleosporineae</taxon>
        <taxon>Pleosporaceae</taxon>
        <taxon>Bipolaris</taxon>
    </lineage>
</organism>
<keyword evidence="3" id="KW-1185">Reference proteome</keyword>
<dbReference type="OrthoDB" id="10610546at2759"/>